<feature type="transmembrane region" description="Helical" evidence="2">
    <location>
        <begin position="487"/>
        <end position="505"/>
    </location>
</feature>
<feature type="transmembrane region" description="Helical" evidence="2">
    <location>
        <begin position="1043"/>
        <end position="1061"/>
    </location>
</feature>
<name>A0A8J3IKI7_9CHLR</name>
<feature type="transmembrane region" description="Helical" evidence="2">
    <location>
        <begin position="612"/>
        <end position="630"/>
    </location>
</feature>
<feature type="transmembrane region" description="Helical" evidence="2">
    <location>
        <begin position="525"/>
        <end position="548"/>
    </location>
</feature>
<feature type="transmembrane region" description="Helical" evidence="2">
    <location>
        <begin position="1010"/>
        <end position="1031"/>
    </location>
</feature>
<keyword evidence="2" id="KW-1133">Transmembrane helix</keyword>
<feature type="transmembrane region" description="Helical" evidence="2">
    <location>
        <begin position="850"/>
        <end position="873"/>
    </location>
</feature>
<feature type="transmembrane region" description="Helical" evidence="2">
    <location>
        <begin position="967"/>
        <end position="987"/>
    </location>
</feature>
<feature type="transmembrane region" description="Helical" evidence="2">
    <location>
        <begin position="1153"/>
        <end position="1169"/>
    </location>
</feature>
<feature type="transmembrane region" description="Helical" evidence="2">
    <location>
        <begin position="1115"/>
        <end position="1132"/>
    </location>
</feature>
<feature type="transmembrane region" description="Helical" evidence="2">
    <location>
        <begin position="800"/>
        <end position="818"/>
    </location>
</feature>
<feature type="transmembrane region" description="Helical" evidence="2">
    <location>
        <begin position="910"/>
        <end position="934"/>
    </location>
</feature>
<feature type="transmembrane region" description="Helical" evidence="2">
    <location>
        <begin position="879"/>
        <end position="898"/>
    </location>
</feature>
<feature type="transmembrane region" description="Helical" evidence="2">
    <location>
        <begin position="824"/>
        <end position="843"/>
    </location>
</feature>
<dbReference type="EMBL" id="BNJK01000001">
    <property type="protein sequence ID" value="GHO96176.1"/>
    <property type="molecule type" value="Genomic_DNA"/>
</dbReference>
<feature type="transmembrane region" description="Helical" evidence="2">
    <location>
        <begin position="1206"/>
        <end position="1224"/>
    </location>
</feature>
<feature type="transmembrane region" description="Helical" evidence="2">
    <location>
        <begin position="152"/>
        <end position="172"/>
    </location>
</feature>
<evidence type="ECO:0000313" key="3">
    <source>
        <dbReference type="EMBL" id="GHO96176.1"/>
    </source>
</evidence>
<feature type="transmembrane region" description="Helical" evidence="2">
    <location>
        <begin position="329"/>
        <end position="351"/>
    </location>
</feature>
<accession>A0A8J3IKI7</accession>
<feature type="transmembrane region" description="Helical" evidence="2">
    <location>
        <begin position="1261"/>
        <end position="1281"/>
    </location>
</feature>
<dbReference type="Proteomes" id="UP000597444">
    <property type="component" value="Unassembled WGS sequence"/>
</dbReference>
<organism evidence="3 4">
    <name type="scientific">Reticulibacter mediterranei</name>
    <dbReference type="NCBI Taxonomy" id="2778369"/>
    <lineage>
        <taxon>Bacteria</taxon>
        <taxon>Bacillati</taxon>
        <taxon>Chloroflexota</taxon>
        <taxon>Ktedonobacteria</taxon>
        <taxon>Ktedonobacterales</taxon>
        <taxon>Reticulibacteraceae</taxon>
        <taxon>Reticulibacter</taxon>
    </lineage>
</organism>
<feature type="transmembrane region" description="Helical" evidence="2">
    <location>
        <begin position="658"/>
        <end position="676"/>
    </location>
</feature>
<evidence type="ECO:0000256" key="2">
    <source>
        <dbReference type="SAM" id="Phobius"/>
    </source>
</evidence>
<evidence type="ECO:0000313" key="4">
    <source>
        <dbReference type="Proteomes" id="UP000597444"/>
    </source>
</evidence>
<feature type="transmembrane region" description="Helical" evidence="2">
    <location>
        <begin position="266"/>
        <end position="283"/>
    </location>
</feature>
<gene>
    <name evidence="3" type="ORF">KSF_062240</name>
</gene>
<feature type="transmembrane region" description="Helical" evidence="2">
    <location>
        <begin position="1067"/>
        <end position="1085"/>
    </location>
</feature>
<feature type="transmembrane region" description="Helical" evidence="2">
    <location>
        <begin position="206"/>
        <end position="227"/>
    </location>
</feature>
<feature type="transmembrane region" description="Helical" evidence="2">
    <location>
        <begin position="1312"/>
        <end position="1333"/>
    </location>
</feature>
<feature type="transmembrane region" description="Helical" evidence="2">
    <location>
        <begin position="1339"/>
        <end position="1358"/>
    </location>
</feature>
<sequence length="1370" mass="149740">MLTPSLSYCNCCGLPNSTIQIGADCPRCGYPVDALKEERFLHHAISDLQRIVTYGGANLTITQLIQRYQARLSDLERQKALAQQNNKELVAVNNQSETPSQSRPLHSQTAAIQTPPAVPVTAPVVPVLPAQSGPEQAGKMFSLKSFLEDQTINIVASLGAFLILVGSLSFVATTSDLVLAFLLMFIVHAVFGAVGIISYRFQSFRIVAVIYTAIFALLIPLVGFSGYRLVTGNLVHIETPLLISIASIYAALIYGALAVYQRFTPFAYLAVVALAIADLALAINFHLTLWWWPCTLMGLAFPALLSVSHQSRTRFFAGSWSVLREPVRMLMYSCIAVCLFGIMATSLFSLSSGVTEHITEDRVALMTMLLLLLCWSCLFVWRTRKAGVAQSTTLQFLACALSVAYTFNANETGYVFVLICIALLYHGLVRFAERQLQHFKDMTSWLEAIALLLVALLPLIAFPDLFWQIFLDSMNIQQTFLSMTGKTTFGFLAIGAGCVLTLSVIQHHTKWQNTLATNQTGWPWLLLLSGFLLNAAFSVAVLWLHLWLHNTVMWSFRSTPVWSFFGLALVLIALAVLVRQKMSARWAAPLDVVALCIIGETLVLGLGQSTEVIIFLLFFFAALVYGIALYQRRAILLALPMLLALLALSPLLQHLPALYIVALVLPLLAALQYSFITHHLYADAPMKTSKISRIKWEWPLLVAGILYGCTFALYDAFAPVSTVQSWLRVGFPTGMEVALIAIVWYAAAALTRLKGLLLIAAGFAVLALLVPNNSFWFLTWLAPILALLAFGVNRLAGRDWALPFYATAVIAAIIMGITGYTHGLYLATTWALLVFAVDLYLIGYAEHEPLLFWIAVVFASSSIYCSGMIGGFYRFFPPIMALSCATLGIGIGCLKWLAPTRSSPAPSHSLLGYSLPLYAIAFVAAVFTGIYGLLAGVNNPFYTAIPDALLIYALVAYIITSFERKPLYQWVVAGFAIWGILSATQLITAPEYLLNGICASVQCDMQAQNAIYYLTGIALVTGMLGLLTRLFNRGIQTKFAWNWSWYLSSLVAIVTTASWGYGLKDHVPFLVILCAFILLSLLIMLVERVPEIVVVPVALAAWAISLVHWDLWQQMVGYTLLCILIFSSQFVWKKLPPASLIVSPAMLHQLSGLGGQICVVLAIIGQGGLSASTGLLAHVGASALLVLATLLFWAGRLQVQRTTRRWCGYMTGLLLALVVPWELLASGQTHLDVLTLAPASYLIVISPFLSRDETLPYHHRIGQCCSVLGAILLLAPALWLSFSAANLPPTLILAGEALVLLLLGVGLRVRFFVLSGAALVVVAAMHALFLPSLGLPPSLALTILGGTLLAIATTLSLARRRLRTVWTRLQ</sequence>
<feature type="transmembrane region" description="Helical" evidence="2">
    <location>
        <begin position="363"/>
        <end position="381"/>
    </location>
</feature>
<keyword evidence="2" id="KW-0472">Membrane</keyword>
<feature type="transmembrane region" description="Helical" evidence="2">
    <location>
        <begin position="1092"/>
        <end position="1109"/>
    </location>
</feature>
<protein>
    <submittedName>
        <fullName evidence="3">Uncharacterized protein</fullName>
    </submittedName>
</protein>
<keyword evidence="2" id="KW-0812">Transmembrane</keyword>
<feature type="transmembrane region" description="Helical" evidence="2">
    <location>
        <begin position="239"/>
        <end position="259"/>
    </location>
</feature>
<feature type="transmembrane region" description="Helical" evidence="2">
    <location>
        <begin position="413"/>
        <end position="432"/>
    </location>
</feature>
<feature type="transmembrane region" description="Helical" evidence="2">
    <location>
        <begin position="635"/>
        <end position="652"/>
    </location>
</feature>
<feature type="transmembrane region" description="Helical" evidence="2">
    <location>
        <begin position="1175"/>
        <end position="1194"/>
    </location>
</feature>
<feature type="transmembrane region" description="Helical" evidence="2">
    <location>
        <begin position="940"/>
        <end position="960"/>
    </location>
</feature>
<comment type="caution">
    <text evidence="3">The sequence shown here is derived from an EMBL/GenBank/DDBJ whole genome shotgun (WGS) entry which is preliminary data.</text>
</comment>
<feature type="transmembrane region" description="Helical" evidence="2">
    <location>
        <begin position="726"/>
        <end position="746"/>
    </location>
</feature>
<dbReference type="RefSeq" id="WP_220206819.1">
    <property type="nucleotide sequence ID" value="NZ_BNJK01000001.1"/>
</dbReference>
<feature type="transmembrane region" description="Helical" evidence="2">
    <location>
        <begin position="1230"/>
        <end position="1249"/>
    </location>
</feature>
<feature type="transmembrane region" description="Helical" evidence="2">
    <location>
        <begin position="444"/>
        <end position="467"/>
    </location>
</feature>
<feature type="transmembrane region" description="Helical" evidence="2">
    <location>
        <begin position="586"/>
        <end position="606"/>
    </location>
</feature>
<proteinExistence type="predicted"/>
<feature type="coiled-coil region" evidence="1">
    <location>
        <begin position="58"/>
        <end position="95"/>
    </location>
</feature>
<feature type="transmembrane region" description="Helical" evidence="2">
    <location>
        <begin position="289"/>
        <end position="308"/>
    </location>
</feature>
<feature type="transmembrane region" description="Helical" evidence="2">
    <location>
        <begin position="178"/>
        <end position="199"/>
    </location>
</feature>
<keyword evidence="1" id="KW-0175">Coiled coil</keyword>
<feature type="transmembrane region" description="Helical" evidence="2">
    <location>
        <begin position="560"/>
        <end position="579"/>
    </location>
</feature>
<feature type="transmembrane region" description="Helical" evidence="2">
    <location>
        <begin position="1287"/>
        <end position="1305"/>
    </location>
</feature>
<feature type="transmembrane region" description="Helical" evidence="2">
    <location>
        <begin position="696"/>
        <end position="714"/>
    </location>
</feature>
<keyword evidence="4" id="KW-1185">Reference proteome</keyword>
<feature type="transmembrane region" description="Helical" evidence="2">
    <location>
        <begin position="775"/>
        <end position="793"/>
    </location>
</feature>
<feature type="transmembrane region" description="Helical" evidence="2">
    <location>
        <begin position="388"/>
        <end position="407"/>
    </location>
</feature>
<feature type="transmembrane region" description="Helical" evidence="2">
    <location>
        <begin position="753"/>
        <end position="769"/>
    </location>
</feature>
<reference evidence="3" key="1">
    <citation type="submission" date="2020-10" db="EMBL/GenBank/DDBJ databases">
        <title>Taxonomic study of unclassified bacteria belonging to the class Ktedonobacteria.</title>
        <authorList>
            <person name="Yabe S."/>
            <person name="Wang C.M."/>
            <person name="Zheng Y."/>
            <person name="Sakai Y."/>
            <person name="Cavaletti L."/>
            <person name="Monciardini P."/>
            <person name="Donadio S."/>
        </authorList>
    </citation>
    <scope>NUCLEOTIDE SEQUENCE</scope>
    <source>
        <strain evidence="3">ID150040</strain>
    </source>
</reference>
<evidence type="ECO:0000256" key="1">
    <source>
        <dbReference type="SAM" id="Coils"/>
    </source>
</evidence>